<evidence type="ECO:0000256" key="11">
    <source>
        <dbReference type="ARBA" id="ARBA00048659"/>
    </source>
</evidence>
<dbReference type="Gene3D" id="1.10.510.10">
    <property type="entry name" value="Transferase(Phosphotransferase) domain 1"/>
    <property type="match status" value="1"/>
</dbReference>
<evidence type="ECO:0000256" key="2">
    <source>
        <dbReference type="ARBA" id="ARBA00022527"/>
    </source>
</evidence>
<dbReference type="PROSITE" id="PS00108">
    <property type="entry name" value="PROTEIN_KINASE_ST"/>
    <property type="match status" value="1"/>
</dbReference>
<gene>
    <name evidence="15" type="primary">PRPF4B</name>
    <name evidence="15" type="ORF">GZH46_00640</name>
</gene>
<feature type="domain" description="Protein kinase" evidence="14">
    <location>
        <begin position="67"/>
        <end position="385"/>
    </location>
</feature>
<keyword evidence="4" id="KW-0547">Nucleotide-binding</keyword>
<keyword evidence="6" id="KW-0067">ATP-binding</keyword>
<feature type="compositionally biased region" description="Acidic residues" evidence="13">
    <location>
        <begin position="15"/>
        <end position="25"/>
    </location>
</feature>
<organism evidence="15 16">
    <name type="scientific">Fragariocoptes setiger</name>
    <dbReference type="NCBI Taxonomy" id="1670756"/>
    <lineage>
        <taxon>Eukaryota</taxon>
        <taxon>Metazoa</taxon>
        <taxon>Ecdysozoa</taxon>
        <taxon>Arthropoda</taxon>
        <taxon>Chelicerata</taxon>
        <taxon>Arachnida</taxon>
        <taxon>Acari</taxon>
        <taxon>Acariformes</taxon>
        <taxon>Trombidiformes</taxon>
        <taxon>Prostigmata</taxon>
        <taxon>Eupodina</taxon>
        <taxon>Eriophyoidea</taxon>
        <taxon>Phytoptidae</taxon>
        <taxon>Fragariocoptes</taxon>
    </lineage>
</organism>
<evidence type="ECO:0000313" key="15">
    <source>
        <dbReference type="EMBL" id="KAG9510811.1"/>
    </source>
</evidence>
<protein>
    <recommendedName>
        <fullName evidence="8">Serine/threonine-protein kinase PRP4 homolog</fullName>
        <ecNumber evidence="1">2.7.11.1</ecNumber>
    </recommendedName>
    <alternativeName>
        <fullName evidence="9">PRP4 pre-mRNA-processing factor 4 homolog</fullName>
    </alternativeName>
</protein>
<dbReference type="Pfam" id="PF00069">
    <property type="entry name" value="Pkinase"/>
    <property type="match status" value="1"/>
</dbReference>
<dbReference type="InterPro" id="IPR011009">
    <property type="entry name" value="Kinase-like_dom_sf"/>
</dbReference>
<sequence>MSSEAPYKPIRDMFAEDSEDEESPTVEEQSVKRPRLGTNYNPSLADNWDDAEGYYRVRIGEQLDNRYTVYGYTGQGVFSNVVRAHDKLKSDTDVAIKIIRNNEVMRKTGVREMQLLKKLNEADPDDKFHCLRLFRSFMHRNHLCLVFEPLSMNLREILRKYGGIGISISAVTLYAQQLLTALKILRKCNILHADIKPDNILVNEAKTSLKLCDFGAASCASENDITPYLVSRFYRAPEIILGIRYDFAIDLWSVACTLFELYTGKVLFQGRSNNHMLKCFMDLKGKFSHKMIRKGQFSREHFDDHNNFMFRQPVKDNGKETETVTLMPYVNATRDLNSELIDKSTKLTETHQRKVNQLKVLLDKLLTLDPLKRPDVNQALTHPFITEKLI</sequence>
<evidence type="ECO:0000256" key="6">
    <source>
        <dbReference type="ARBA" id="ARBA00022840"/>
    </source>
</evidence>
<keyword evidence="16" id="KW-1185">Reference proteome</keyword>
<evidence type="ECO:0000256" key="12">
    <source>
        <dbReference type="ARBA" id="ARBA00048977"/>
    </source>
</evidence>
<accession>A0ABQ7SBP5</accession>
<dbReference type="EC" id="2.7.11.1" evidence="1"/>
<dbReference type="InterPro" id="IPR050494">
    <property type="entry name" value="Ser_Thr_dual-spec_kinase"/>
</dbReference>
<evidence type="ECO:0000256" key="4">
    <source>
        <dbReference type="ARBA" id="ARBA00022741"/>
    </source>
</evidence>
<evidence type="ECO:0000256" key="3">
    <source>
        <dbReference type="ARBA" id="ARBA00022679"/>
    </source>
</evidence>
<dbReference type="PROSITE" id="PS50011">
    <property type="entry name" value="PROTEIN_KINASE_DOM"/>
    <property type="match status" value="1"/>
</dbReference>
<evidence type="ECO:0000256" key="9">
    <source>
        <dbReference type="ARBA" id="ARBA00031858"/>
    </source>
</evidence>
<comment type="catalytic activity">
    <reaction evidence="11">
        <text>L-threonyl-[protein] + ATP = O-phospho-L-threonyl-[protein] + ADP + H(+)</text>
        <dbReference type="Rhea" id="RHEA:46608"/>
        <dbReference type="Rhea" id="RHEA-COMP:11060"/>
        <dbReference type="Rhea" id="RHEA-COMP:11605"/>
        <dbReference type="ChEBI" id="CHEBI:15378"/>
        <dbReference type="ChEBI" id="CHEBI:30013"/>
        <dbReference type="ChEBI" id="CHEBI:30616"/>
        <dbReference type="ChEBI" id="CHEBI:61977"/>
        <dbReference type="ChEBI" id="CHEBI:456216"/>
        <dbReference type="EC" id="2.7.11.1"/>
    </reaction>
    <physiologicalReaction direction="left-to-right" evidence="11">
        <dbReference type="Rhea" id="RHEA:46609"/>
    </physiologicalReaction>
</comment>
<evidence type="ECO:0000256" key="8">
    <source>
        <dbReference type="ARBA" id="ARBA00023637"/>
    </source>
</evidence>
<keyword evidence="2" id="KW-0723">Serine/threonine-protein kinase</keyword>
<dbReference type="Gene3D" id="3.30.200.20">
    <property type="entry name" value="Phosphorylase Kinase, domain 1"/>
    <property type="match status" value="1"/>
</dbReference>
<feature type="region of interest" description="Disordered" evidence="13">
    <location>
        <begin position="1"/>
        <end position="38"/>
    </location>
</feature>
<evidence type="ECO:0000313" key="16">
    <source>
        <dbReference type="Proteomes" id="UP000825002"/>
    </source>
</evidence>
<keyword evidence="3" id="KW-0808">Transferase</keyword>
<keyword evidence="5" id="KW-0418">Kinase</keyword>
<dbReference type="PANTHER" id="PTHR24058">
    <property type="entry name" value="DUAL SPECIFICITY PROTEIN KINASE"/>
    <property type="match status" value="1"/>
</dbReference>
<feature type="non-terminal residue" evidence="15">
    <location>
        <position position="1"/>
    </location>
</feature>
<dbReference type="PANTHER" id="PTHR24058:SF103">
    <property type="entry name" value="SERINE_THREONINE-PROTEIN KINASE PRP4 HOMOLOG"/>
    <property type="match status" value="1"/>
</dbReference>
<dbReference type="InterPro" id="IPR008271">
    <property type="entry name" value="Ser/Thr_kinase_AS"/>
</dbReference>
<dbReference type="InterPro" id="IPR000719">
    <property type="entry name" value="Prot_kinase_dom"/>
</dbReference>
<dbReference type="SUPFAM" id="SSF56112">
    <property type="entry name" value="Protein kinase-like (PK-like)"/>
    <property type="match status" value="1"/>
</dbReference>
<evidence type="ECO:0000256" key="10">
    <source>
        <dbReference type="ARBA" id="ARBA00046964"/>
    </source>
</evidence>
<dbReference type="EMBL" id="JAIFTH010000073">
    <property type="protein sequence ID" value="KAG9510811.1"/>
    <property type="molecule type" value="Genomic_DNA"/>
</dbReference>
<proteinExistence type="inferred from homology"/>
<evidence type="ECO:0000256" key="1">
    <source>
        <dbReference type="ARBA" id="ARBA00012513"/>
    </source>
</evidence>
<name>A0ABQ7SBP5_9ACAR</name>
<dbReference type="CDD" id="cd14135">
    <property type="entry name" value="STKc_PRP4"/>
    <property type="match status" value="1"/>
</dbReference>
<dbReference type="SMART" id="SM00220">
    <property type="entry name" value="S_TKc"/>
    <property type="match status" value="1"/>
</dbReference>
<comment type="similarity">
    <text evidence="7">Belongs to the protein kinase superfamily. CMGC Ser/Thr protein kinase family.</text>
</comment>
<dbReference type="Proteomes" id="UP000825002">
    <property type="component" value="Unassembled WGS sequence"/>
</dbReference>
<evidence type="ECO:0000256" key="5">
    <source>
        <dbReference type="ARBA" id="ARBA00022777"/>
    </source>
</evidence>
<comment type="subunit">
    <text evidence="10">Interacts with CLK1 C-terminus. Associates with the U5 snRNP and NCOR1 deacetylase complexes. Identified in the spliceosome C complex.</text>
</comment>
<evidence type="ECO:0000256" key="13">
    <source>
        <dbReference type="SAM" id="MobiDB-lite"/>
    </source>
</evidence>
<dbReference type="InterPro" id="IPR044092">
    <property type="entry name" value="STKc_PRP4"/>
</dbReference>
<comment type="catalytic activity">
    <reaction evidence="12">
        <text>L-seryl-[protein] + ATP = O-phospho-L-seryl-[protein] + ADP + H(+)</text>
        <dbReference type="Rhea" id="RHEA:17989"/>
        <dbReference type="Rhea" id="RHEA-COMP:9863"/>
        <dbReference type="Rhea" id="RHEA-COMP:11604"/>
        <dbReference type="ChEBI" id="CHEBI:15378"/>
        <dbReference type="ChEBI" id="CHEBI:29999"/>
        <dbReference type="ChEBI" id="CHEBI:30616"/>
        <dbReference type="ChEBI" id="CHEBI:83421"/>
        <dbReference type="ChEBI" id="CHEBI:456216"/>
        <dbReference type="EC" id="2.7.11.1"/>
    </reaction>
    <physiologicalReaction direction="left-to-right" evidence="12">
        <dbReference type="Rhea" id="RHEA:17990"/>
    </physiologicalReaction>
</comment>
<reference evidence="15 16" key="1">
    <citation type="submission" date="2020-10" db="EMBL/GenBank/DDBJ databases">
        <authorList>
            <person name="Klimov P.B."/>
            <person name="Dyachkov S.M."/>
            <person name="Chetverikov P.E."/>
        </authorList>
    </citation>
    <scope>NUCLEOTIDE SEQUENCE [LARGE SCALE GENOMIC DNA]</scope>
    <source>
        <strain evidence="15">BMOC 18-1129-001#AD2665</strain>
        <tissue evidence="15">Entire mites</tissue>
    </source>
</reference>
<evidence type="ECO:0000259" key="14">
    <source>
        <dbReference type="PROSITE" id="PS50011"/>
    </source>
</evidence>
<evidence type="ECO:0000256" key="7">
    <source>
        <dbReference type="ARBA" id="ARBA00023596"/>
    </source>
</evidence>
<comment type="caution">
    <text evidence="15">The sequence shown here is derived from an EMBL/GenBank/DDBJ whole genome shotgun (WGS) entry which is preliminary data.</text>
</comment>